<evidence type="ECO:0000256" key="3">
    <source>
        <dbReference type="RuleBase" id="RU000363"/>
    </source>
</evidence>
<sequence length="236" mass="25488">MANEKIVLVTGANKGIGFGIAKHLGLSGWNVIISARDEQRAEKAICELKAAGVNVLGYVNIELKDLNGINQATKEISENYPNLSLLVNNAGIPGDMSVDSAHTELNDIRETLDVNFIGTWALTKALLPVLANNNGRIVNITVPSEISPYWHPLAYVASKAALNAMMGVMAIEFQQSNTPVEIFSVHPGPTTTDLNGNMSLPGFHDIETVGQKTAELINDGQNHQGEFIELYPIVEE</sequence>
<organism evidence="5 7">
    <name type="scientific">Prevotella communis</name>
    <dbReference type="NCBI Taxonomy" id="2913614"/>
    <lineage>
        <taxon>Bacteria</taxon>
        <taxon>Pseudomonadati</taxon>
        <taxon>Bacteroidota</taxon>
        <taxon>Bacteroidia</taxon>
        <taxon>Bacteroidales</taxon>
        <taxon>Prevotellaceae</taxon>
        <taxon>Prevotella</taxon>
    </lineage>
</organism>
<dbReference type="SUPFAM" id="SSF51735">
    <property type="entry name" value="NAD(P)-binding Rossmann-fold domains"/>
    <property type="match status" value="1"/>
</dbReference>
<evidence type="ECO:0000313" key="5">
    <source>
        <dbReference type="EMBL" id="SDO17398.1"/>
    </source>
</evidence>
<dbReference type="RefSeq" id="WP_091817418.1">
    <property type="nucleotide sequence ID" value="NZ_CP091791.1"/>
</dbReference>
<evidence type="ECO:0000256" key="2">
    <source>
        <dbReference type="ARBA" id="ARBA00023002"/>
    </source>
</evidence>
<evidence type="ECO:0000256" key="1">
    <source>
        <dbReference type="ARBA" id="ARBA00006484"/>
    </source>
</evidence>
<dbReference type="Gene3D" id="3.40.50.720">
    <property type="entry name" value="NAD(P)-binding Rossmann-like Domain"/>
    <property type="match status" value="1"/>
</dbReference>
<dbReference type="Proteomes" id="UP000198779">
    <property type="component" value="Unassembled WGS sequence"/>
</dbReference>
<dbReference type="GO" id="GO:0016491">
    <property type="term" value="F:oxidoreductase activity"/>
    <property type="evidence" value="ECO:0007669"/>
    <property type="project" value="UniProtKB-KW"/>
</dbReference>
<proteinExistence type="inferred from homology"/>
<dbReference type="InterPro" id="IPR002347">
    <property type="entry name" value="SDR_fam"/>
</dbReference>
<dbReference type="Proteomes" id="UP000199134">
    <property type="component" value="Unassembled WGS sequence"/>
</dbReference>
<dbReference type="AlphaFoldDB" id="A0A1H0HE24"/>
<reference evidence="5 6" key="1">
    <citation type="submission" date="2016-10" db="EMBL/GenBank/DDBJ databases">
        <authorList>
            <person name="Varghese N."/>
            <person name="Submissions S."/>
        </authorList>
    </citation>
    <scope>NUCLEOTIDE SEQUENCE</scope>
    <source>
        <strain evidence="5">BP1-145</strain>
        <strain evidence="6">BP1-148</strain>
    </source>
</reference>
<evidence type="ECO:0000313" key="7">
    <source>
        <dbReference type="Proteomes" id="UP000199134"/>
    </source>
</evidence>
<accession>A0A1G7WP53</accession>
<evidence type="ECO:0000313" key="4">
    <source>
        <dbReference type="EMBL" id="SDG72990.1"/>
    </source>
</evidence>
<dbReference type="InterPro" id="IPR036291">
    <property type="entry name" value="NAD(P)-bd_dom_sf"/>
</dbReference>
<name>A0A1H0HE24_9BACT</name>
<accession>A0A1H0HE24</accession>
<dbReference type="PRINTS" id="PR00081">
    <property type="entry name" value="GDHRDH"/>
</dbReference>
<dbReference type="EMBL" id="FNCQ01000008">
    <property type="protein sequence ID" value="SDG72990.1"/>
    <property type="molecule type" value="Genomic_DNA"/>
</dbReference>
<comment type="similarity">
    <text evidence="1 3">Belongs to the short-chain dehydrogenases/reductases (SDR) family.</text>
</comment>
<dbReference type="EMBL" id="FNIW01000011">
    <property type="protein sequence ID" value="SDO17398.1"/>
    <property type="molecule type" value="Genomic_DNA"/>
</dbReference>
<dbReference type="PANTHER" id="PTHR43669">
    <property type="entry name" value="5-KETO-D-GLUCONATE 5-REDUCTASE"/>
    <property type="match status" value="1"/>
</dbReference>
<evidence type="ECO:0000313" key="6">
    <source>
        <dbReference type="Proteomes" id="UP000198779"/>
    </source>
</evidence>
<dbReference type="PRINTS" id="PR00080">
    <property type="entry name" value="SDRFAMILY"/>
</dbReference>
<reference evidence="4 7" key="2">
    <citation type="submission" date="2016-10" db="EMBL/GenBank/DDBJ databases">
        <authorList>
            <person name="de Groot N.N."/>
        </authorList>
    </citation>
    <scope>NUCLEOTIDE SEQUENCE [LARGE SCALE GENOMIC DNA]</scope>
    <source>
        <strain evidence="7">BP1-145</strain>
        <strain evidence="4">BP1-148</strain>
    </source>
</reference>
<dbReference type="OrthoDB" id="597510at2"/>
<keyword evidence="2" id="KW-0560">Oxidoreductase</keyword>
<keyword evidence="6" id="KW-1185">Reference proteome</keyword>
<gene>
    <name evidence="5" type="ORF">SAMN04487900_11137</name>
    <name evidence="4" type="ORF">SAMN04487901_10892</name>
</gene>
<dbReference type="STRING" id="645274.SAMN04487901_10892"/>
<protein>
    <submittedName>
        <fullName evidence="5">NAD(P)-dependent dehydrogenase, short-chain alcohol dehydrogenase family</fullName>
    </submittedName>
</protein>
<dbReference type="Pfam" id="PF00106">
    <property type="entry name" value="adh_short"/>
    <property type="match status" value="1"/>
</dbReference>
<dbReference type="PANTHER" id="PTHR43669:SF3">
    <property type="entry name" value="ALCOHOL DEHYDROGENASE, PUTATIVE (AFU_ORTHOLOGUE AFUA_3G03445)-RELATED"/>
    <property type="match status" value="1"/>
</dbReference>